<keyword evidence="1" id="KW-0645">Protease</keyword>
<dbReference type="InterPro" id="IPR036397">
    <property type="entry name" value="RNaseH_sf"/>
</dbReference>
<gene>
    <name evidence="7" type="primary">POLX_2283</name>
    <name evidence="7" type="ORF">CK203_066714</name>
</gene>
<dbReference type="InterPro" id="IPR054722">
    <property type="entry name" value="PolX-like_BBD"/>
</dbReference>
<reference evidence="7 8" key="1">
    <citation type="journal article" date="2018" name="PLoS Genet.">
        <title>Population sequencing reveals clonal diversity and ancestral inbreeding in the grapevine cultivar Chardonnay.</title>
        <authorList>
            <person name="Roach M.J."/>
            <person name="Johnson D.L."/>
            <person name="Bohlmann J."/>
            <person name="van Vuuren H.J."/>
            <person name="Jones S.J."/>
            <person name="Pretorius I.S."/>
            <person name="Schmidt S.A."/>
            <person name="Borneman A.R."/>
        </authorList>
    </citation>
    <scope>NUCLEOTIDE SEQUENCE [LARGE SCALE GENOMIC DNA]</scope>
    <source>
        <strain evidence="8">cv. Chardonnay</strain>
        <tissue evidence="7">Leaf</tissue>
    </source>
</reference>
<dbReference type="Pfam" id="PF07727">
    <property type="entry name" value="RVT_2"/>
    <property type="match status" value="1"/>
</dbReference>
<evidence type="ECO:0000313" key="7">
    <source>
        <dbReference type="EMBL" id="RVW51697.1"/>
    </source>
</evidence>
<dbReference type="SUPFAM" id="SSF56672">
    <property type="entry name" value="DNA/RNA polymerases"/>
    <property type="match status" value="1"/>
</dbReference>
<accession>A0A438EVG2</accession>
<dbReference type="Pfam" id="PF25597">
    <property type="entry name" value="SH3_retrovirus"/>
    <property type="match status" value="1"/>
</dbReference>
<dbReference type="InterPro" id="IPR013103">
    <property type="entry name" value="RVT_2"/>
</dbReference>
<dbReference type="InterPro" id="IPR025724">
    <property type="entry name" value="GAG-pre-integrase_dom"/>
</dbReference>
<evidence type="ECO:0000259" key="4">
    <source>
        <dbReference type="Pfam" id="PF13976"/>
    </source>
</evidence>
<evidence type="ECO:0000259" key="6">
    <source>
        <dbReference type="Pfam" id="PF25597"/>
    </source>
</evidence>
<feature type="region of interest" description="Disordered" evidence="2">
    <location>
        <begin position="208"/>
        <end position="243"/>
    </location>
</feature>
<comment type="caution">
    <text evidence="7">The sequence shown here is derived from an EMBL/GenBank/DDBJ whole genome shotgun (WGS) entry which is preliminary data.</text>
</comment>
<evidence type="ECO:0000259" key="5">
    <source>
        <dbReference type="Pfam" id="PF22936"/>
    </source>
</evidence>
<feature type="domain" description="Retroviral polymerase SH3-like" evidence="6">
    <location>
        <begin position="546"/>
        <end position="587"/>
    </location>
</feature>
<sequence>MITSEKLVGSENYLSWSASVELWFMGQGYEDHLITQEADIPEVDRVQWRKIDAQLCSVLWQSVDPRILLHLQAYKTCFKFWTQAKGLYTNDIQRLYKVASAIVHLSQQDLDLSTYIGQIASLKEQFLTVMPLTPDILGSSSVPSLDDVFARLLRISSTQTLPSDSASDSSVLVSQTTSRGGRSGTRGRGQRPHCTYCNKLGHTRDRCYQLHGRPPRTAHMAQSSDSPLPQPPSSSASQTSQASIASVAQPGNASACLTHTSSLGPWILDSGASDHLSGNKDLFSSITTTSDLPTVTLANGSQTVAKGIGLALPLPSLPLTSVLYTPECPFNLISISKITRTLNCSITFSDKFVTLQDRSTGKTIGIGRESQGLYHLTSDSSPAVCISTDAPLLIHNRLGHPSLSKFQKMVPRFSTLSSLPCESCQLGKHTRVSFPKRLNNRAKSPFELVHTDVWGPCRTASTLGFQYFVTFIDDYSRSQFTSFMSHHGILHQSSCAHTPQQNGVAERKNRHLVETARTLLLHNHIPHSLLFPDQPLYFLPPRVFGCTCFVHILTPGQDKLSAKAMKCLFLGYSRLQKGYRCYSLETHLLPIPIVSPPDAMPPRPLQVYHRRPRVVAPLPFPEAPADSLPIPSASPAPALPSPNDLPIAVRKGTRSTRNPHPIYNFLSYHRLSSPYSAFVSAISSVSLPKSTHEALSHPGWRQAMVDEMAALHSNGTWDLVVLPSGKSTVGCRWVYAVKVGPDGQVDRLKARLVAKGYTQVYGSDYGDTFSPVAKIASVRLLLSMAAMCSWPLYQLDIKNAFLHGDLAEEVYMEQPPGFVAQGESGLVCRLRRSLYGLKQSPRAWFSRFSSVVQEFGMLRSTADHSVFIIINSWAVYLSDQRLGETQVFLGIEIAQSSSGVVLSQRKYALDILEETGMLDCKPVDTPMDLNVKLVPGQGEPLGDPGDIDGSHWDAVIRILRYIKSTPGQGVLYENRGHTQVVGYTDADWAGSPTDRRSTSGYCVFIGGNLISWKSKKQDVVARSSAEAEYRAMALATCELIWLRHLLQELRFGKDEQMKLICDNQAALHIASNPVFHERTKHIEVDCHFIREKIASGCVATSFVNSNDQLADIFTKSLRGPRIKYICNKLGAYDVYAPA</sequence>
<dbReference type="AlphaFoldDB" id="A0A438EVG2"/>
<dbReference type="InterPro" id="IPR012337">
    <property type="entry name" value="RNaseH-like_sf"/>
</dbReference>
<dbReference type="PANTHER" id="PTHR11439">
    <property type="entry name" value="GAG-POL-RELATED RETROTRANSPOSON"/>
    <property type="match status" value="1"/>
</dbReference>
<proteinExistence type="predicted"/>
<evidence type="ECO:0000256" key="2">
    <source>
        <dbReference type="SAM" id="MobiDB-lite"/>
    </source>
</evidence>
<dbReference type="Pfam" id="PF22936">
    <property type="entry name" value="Pol_BBD"/>
    <property type="match status" value="1"/>
</dbReference>
<keyword evidence="1" id="KW-0378">Hydrolase</keyword>
<dbReference type="CDD" id="cd09272">
    <property type="entry name" value="RNase_HI_RT_Ty1"/>
    <property type="match status" value="1"/>
</dbReference>
<feature type="compositionally biased region" description="Low complexity" evidence="2">
    <location>
        <begin position="221"/>
        <end position="243"/>
    </location>
</feature>
<feature type="compositionally biased region" description="Low complexity" evidence="2">
    <location>
        <begin position="163"/>
        <end position="180"/>
    </location>
</feature>
<evidence type="ECO:0000256" key="1">
    <source>
        <dbReference type="ARBA" id="ARBA00022750"/>
    </source>
</evidence>
<dbReference type="EMBL" id="QGNW01001179">
    <property type="protein sequence ID" value="RVW51697.1"/>
    <property type="molecule type" value="Genomic_DNA"/>
</dbReference>
<feature type="domain" description="Reverse transcriptase Ty1/copia-type" evidence="3">
    <location>
        <begin position="714"/>
        <end position="868"/>
    </location>
</feature>
<organism evidence="7 8">
    <name type="scientific">Vitis vinifera</name>
    <name type="common">Grape</name>
    <dbReference type="NCBI Taxonomy" id="29760"/>
    <lineage>
        <taxon>Eukaryota</taxon>
        <taxon>Viridiplantae</taxon>
        <taxon>Streptophyta</taxon>
        <taxon>Embryophyta</taxon>
        <taxon>Tracheophyta</taxon>
        <taxon>Spermatophyta</taxon>
        <taxon>Magnoliopsida</taxon>
        <taxon>eudicotyledons</taxon>
        <taxon>Gunneridae</taxon>
        <taxon>Pentapetalae</taxon>
        <taxon>rosids</taxon>
        <taxon>Vitales</taxon>
        <taxon>Vitaceae</taxon>
        <taxon>Viteae</taxon>
        <taxon>Vitis</taxon>
    </lineage>
</organism>
<dbReference type="Gene3D" id="3.30.420.10">
    <property type="entry name" value="Ribonuclease H-like superfamily/Ribonuclease H"/>
    <property type="match status" value="2"/>
</dbReference>
<dbReference type="GO" id="GO:0003676">
    <property type="term" value="F:nucleic acid binding"/>
    <property type="evidence" value="ECO:0007669"/>
    <property type="project" value="InterPro"/>
</dbReference>
<feature type="domain" description="GAG-pre-integrase" evidence="4">
    <location>
        <begin position="372"/>
        <end position="429"/>
    </location>
</feature>
<evidence type="ECO:0000313" key="8">
    <source>
        <dbReference type="Proteomes" id="UP000288805"/>
    </source>
</evidence>
<dbReference type="Proteomes" id="UP000288805">
    <property type="component" value="Unassembled WGS sequence"/>
</dbReference>
<dbReference type="Pfam" id="PF13976">
    <property type="entry name" value="gag_pre-integrs"/>
    <property type="match status" value="1"/>
</dbReference>
<feature type="domain" description="Retrovirus-related Pol polyprotein from transposon TNT 1-94-like beta-barrel" evidence="5">
    <location>
        <begin position="266"/>
        <end position="339"/>
    </location>
</feature>
<dbReference type="SUPFAM" id="SSF53098">
    <property type="entry name" value="Ribonuclease H-like"/>
    <property type="match status" value="1"/>
</dbReference>
<dbReference type="InterPro" id="IPR057670">
    <property type="entry name" value="SH3_retrovirus"/>
</dbReference>
<evidence type="ECO:0000259" key="3">
    <source>
        <dbReference type="Pfam" id="PF07727"/>
    </source>
</evidence>
<protein>
    <submittedName>
        <fullName evidence="7">Retrovirus-related Pol polyprotein from transposon TNT 1-94</fullName>
    </submittedName>
</protein>
<dbReference type="GO" id="GO:0004190">
    <property type="term" value="F:aspartic-type endopeptidase activity"/>
    <property type="evidence" value="ECO:0007669"/>
    <property type="project" value="UniProtKB-KW"/>
</dbReference>
<keyword evidence="1" id="KW-0064">Aspartyl protease</keyword>
<dbReference type="PANTHER" id="PTHR11439:SF484">
    <property type="entry name" value="REVERSE TRANSCRIPTASE TY1_COPIA-TYPE DOMAIN-CONTAINING PROTEIN"/>
    <property type="match status" value="1"/>
</dbReference>
<name>A0A438EVG2_VITVI</name>
<feature type="region of interest" description="Disordered" evidence="2">
    <location>
        <begin position="160"/>
        <end position="193"/>
    </location>
</feature>
<dbReference type="InterPro" id="IPR043502">
    <property type="entry name" value="DNA/RNA_pol_sf"/>
</dbReference>